<gene>
    <name evidence="1" type="ORF">BN488_02225</name>
</gene>
<reference evidence="1" key="1">
    <citation type="submission" date="2012-11" db="EMBL/GenBank/DDBJ databases">
        <title>Dependencies among metagenomic species, viruses, plasmids and units of genetic variation.</title>
        <authorList>
            <person name="Nielsen H.B."/>
            <person name="Almeida M."/>
            <person name="Juncker A.S."/>
            <person name="Rasmussen S."/>
            <person name="Li J."/>
            <person name="Sunagawa S."/>
            <person name="Plichta D."/>
            <person name="Gautier L."/>
            <person name="Le Chatelier E."/>
            <person name="Peletier E."/>
            <person name="Bonde I."/>
            <person name="Nielsen T."/>
            <person name="Manichanh C."/>
            <person name="Arumugam M."/>
            <person name="Batto J."/>
            <person name="Santos M.B.Q.D."/>
            <person name="Blom N."/>
            <person name="Borruel N."/>
            <person name="Burgdorf K.S."/>
            <person name="Boumezbeur F."/>
            <person name="Casellas F."/>
            <person name="Dore J."/>
            <person name="Guarner F."/>
            <person name="Hansen T."/>
            <person name="Hildebrand F."/>
            <person name="Kaas R.S."/>
            <person name="Kennedy S."/>
            <person name="Kristiansen K."/>
            <person name="Kultima J.R."/>
            <person name="Leonard P."/>
            <person name="Levenez F."/>
            <person name="Lund O."/>
            <person name="Moumen B."/>
            <person name="Le Paslier D."/>
            <person name="Pons N."/>
            <person name="Pedersen O."/>
            <person name="Prifti E."/>
            <person name="Qin J."/>
            <person name="Raes J."/>
            <person name="Tap J."/>
            <person name="Tims S."/>
            <person name="Ussery D.W."/>
            <person name="Yamada T."/>
            <person name="MetaHit consortium"/>
            <person name="Renault P."/>
            <person name="Sicheritz-Ponten T."/>
            <person name="Bork P."/>
            <person name="Wang J."/>
            <person name="Brunak S."/>
            <person name="Ehrlich S.D."/>
        </authorList>
    </citation>
    <scope>NUCLEOTIDE SEQUENCE [LARGE SCALE GENOMIC DNA]</scope>
</reference>
<evidence type="ECO:0000313" key="2">
    <source>
        <dbReference type="Proteomes" id="UP000017980"/>
    </source>
</evidence>
<dbReference type="EMBL" id="CBBD010000050">
    <property type="protein sequence ID" value="CDA11198.1"/>
    <property type="molecule type" value="Genomic_DNA"/>
</dbReference>
<accession>R5X6A1</accession>
<comment type="caution">
    <text evidence="1">The sequence shown here is derived from an EMBL/GenBank/DDBJ whole genome shotgun (WGS) entry which is preliminary data.</text>
</comment>
<dbReference type="AlphaFoldDB" id="R5X6A1"/>
<protein>
    <submittedName>
        <fullName evidence="1">Putative prophage pi2 protein 38</fullName>
    </submittedName>
</protein>
<dbReference type="RefSeq" id="WP_022072355.1">
    <property type="nucleotide sequence ID" value="NZ_HF999329.1"/>
</dbReference>
<organism evidence="1 2">
    <name type="scientific">Intestinibacter bartlettii CAG:1329</name>
    <dbReference type="NCBI Taxonomy" id="1263063"/>
    <lineage>
        <taxon>Bacteria</taxon>
        <taxon>Bacillati</taxon>
        <taxon>Bacillota</taxon>
        <taxon>Clostridia</taxon>
        <taxon>Peptostreptococcales</taxon>
        <taxon>Peptostreptococcaceae</taxon>
        <taxon>Intestinibacter</taxon>
    </lineage>
</organism>
<sequence>MLNKVFSGLDIPYKETKFKKAPSDYIIYKDEKNFGGADLKIFLCDHEVTVELYGEKIESIQKNENIIEKNLRNIGMEYQKEDRTFIEGEQIYLTIFSFKYKEKVKTIKED</sequence>
<proteinExistence type="predicted"/>
<evidence type="ECO:0000313" key="1">
    <source>
        <dbReference type="EMBL" id="CDA11198.1"/>
    </source>
</evidence>
<dbReference type="Proteomes" id="UP000017980">
    <property type="component" value="Unassembled WGS sequence"/>
</dbReference>
<name>R5X6A1_9FIRM</name>